<dbReference type="AlphaFoldDB" id="A0A1P8UP69"/>
<proteinExistence type="inferred from homology"/>
<keyword evidence="4" id="KW-0813">Transport</keyword>
<gene>
    <name evidence="10" type="ORF">Ga0080574_TMP862</name>
</gene>
<evidence type="ECO:0000256" key="9">
    <source>
        <dbReference type="ARBA" id="ARBA00023310"/>
    </source>
</evidence>
<dbReference type="Pfam" id="PF00231">
    <property type="entry name" value="ATP-synt"/>
    <property type="match status" value="1"/>
</dbReference>
<evidence type="ECO:0000256" key="3">
    <source>
        <dbReference type="ARBA" id="ARBA00007681"/>
    </source>
</evidence>
<protein>
    <submittedName>
        <fullName evidence="10">F-type H+-transporting ATPase subunit gamma</fullName>
    </submittedName>
</protein>
<dbReference type="STRING" id="1250539.Ga0080574_TMP862"/>
<evidence type="ECO:0000256" key="4">
    <source>
        <dbReference type="ARBA" id="ARBA00022448"/>
    </source>
</evidence>
<keyword evidence="9" id="KW-0066">ATP synthesis</keyword>
<evidence type="ECO:0000256" key="7">
    <source>
        <dbReference type="ARBA" id="ARBA00023136"/>
    </source>
</evidence>
<dbReference type="GO" id="GO:0046933">
    <property type="term" value="F:proton-transporting ATP synthase activity, rotational mechanism"/>
    <property type="evidence" value="ECO:0007669"/>
    <property type="project" value="InterPro"/>
</dbReference>
<organism evidence="10 11">
    <name type="scientific">Salipiger abyssi</name>
    <dbReference type="NCBI Taxonomy" id="1250539"/>
    <lineage>
        <taxon>Bacteria</taxon>
        <taxon>Pseudomonadati</taxon>
        <taxon>Pseudomonadota</taxon>
        <taxon>Alphaproteobacteria</taxon>
        <taxon>Rhodobacterales</taxon>
        <taxon>Roseobacteraceae</taxon>
        <taxon>Salipiger</taxon>
    </lineage>
</organism>
<evidence type="ECO:0000256" key="2">
    <source>
        <dbReference type="ARBA" id="ARBA00004170"/>
    </source>
</evidence>
<dbReference type="PANTHER" id="PTHR11693:SF22">
    <property type="entry name" value="ATP SYNTHASE SUBUNIT GAMMA, MITOCHONDRIAL"/>
    <property type="match status" value="1"/>
</dbReference>
<comment type="function">
    <text evidence="1">Produces ATP from ADP in the presence of a proton gradient across the membrane. The gamma chain is believed to be important in regulating ATPase activity and the flow of protons through the CF(0) complex.</text>
</comment>
<dbReference type="InterPro" id="IPR000131">
    <property type="entry name" value="ATP_synth_F1_gsu"/>
</dbReference>
<keyword evidence="11" id="KW-1185">Reference proteome</keyword>
<keyword evidence="6" id="KW-0406">Ion transport</keyword>
<keyword evidence="5" id="KW-0375">Hydrogen ion transport</keyword>
<evidence type="ECO:0000256" key="1">
    <source>
        <dbReference type="ARBA" id="ARBA00003456"/>
    </source>
</evidence>
<comment type="subcellular location">
    <subcellularLocation>
        <location evidence="2">Membrane</location>
        <topology evidence="2">Peripheral membrane protein</topology>
    </subcellularLocation>
</comment>
<dbReference type="InterPro" id="IPR035968">
    <property type="entry name" value="ATP_synth_F1_ATPase_gsu"/>
</dbReference>
<dbReference type="Gene3D" id="3.40.1380.10">
    <property type="match status" value="1"/>
</dbReference>
<evidence type="ECO:0000256" key="8">
    <source>
        <dbReference type="ARBA" id="ARBA00023196"/>
    </source>
</evidence>
<dbReference type="KEGG" id="paby:Ga0080574_TMP862"/>
<sequence length="282" mass="29852">MSGRLADVEARIGTVHKLASVISAMRGIAAARAQEAREHVDSIRLFAGTIGEAIGEALALLPDPADTAHGAGEGRHAVILLAAEQGFAGTYNEQVFDAAAPLLATPHRLFVAGGRGLLVAAERDLPVDWSAAMIAHPAQAAGLATRLADAIFEPLAEARITRVSVVHAAPGEAGGMEVVSKRLVPFDFSRFPPALRRGAPGITLPPERLLARLAEEYVFAELAEAVMLAFSAENAARMRAMIAAHDNVMESLDTLVAASRRLRQEEITDEIVELATGRQPVR</sequence>
<dbReference type="PANTHER" id="PTHR11693">
    <property type="entry name" value="ATP SYNTHASE GAMMA CHAIN"/>
    <property type="match status" value="1"/>
</dbReference>
<dbReference type="Proteomes" id="UP000187059">
    <property type="component" value="Chromosome"/>
</dbReference>
<evidence type="ECO:0000313" key="11">
    <source>
        <dbReference type="Proteomes" id="UP000187059"/>
    </source>
</evidence>
<dbReference type="Gene3D" id="1.10.287.80">
    <property type="entry name" value="ATP synthase, gamma subunit, helix hairpin domain"/>
    <property type="match status" value="1"/>
</dbReference>
<dbReference type="PRINTS" id="PR00126">
    <property type="entry name" value="ATPASEGAMMA"/>
</dbReference>
<evidence type="ECO:0000313" key="10">
    <source>
        <dbReference type="EMBL" id="APZ51196.1"/>
    </source>
</evidence>
<comment type="similarity">
    <text evidence="3">Belongs to the ATPase gamma chain family.</text>
</comment>
<keyword evidence="8" id="KW-0139">CF(1)</keyword>
<name>A0A1P8UP69_9RHOB</name>
<reference evidence="10 11" key="1">
    <citation type="submission" date="2016-04" db="EMBL/GenBank/DDBJ databases">
        <title>Deep-sea bacteria in the southern Pacific.</title>
        <authorList>
            <person name="Tang K."/>
        </authorList>
    </citation>
    <scope>NUCLEOTIDE SEQUENCE [LARGE SCALE GENOMIC DNA]</scope>
    <source>
        <strain evidence="10 11">JLT2014</strain>
    </source>
</reference>
<dbReference type="SUPFAM" id="SSF52943">
    <property type="entry name" value="ATP synthase (F1-ATPase), gamma subunit"/>
    <property type="match status" value="1"/>
</dbReference>
<accession>A0A1P8UP69</accession>
<evidence type="ECO:0000256" key="5">
    <source>
        <dbReference type="ARBA" id="ARBA00022781"/>
    </source>
</evidence>
<dbReference type="OrthoDB" id="6169121at2"/>
<dbReference type="GO" id="GO:0045259">
    <property type="term" value="C:proton-transporting ATP synthase complex"/>
    <property type="evidence" value="ECO:0007669"/>
    <property type="project" value="UniProtKB-KW"/>
</dbReference>
<dbReference type="EMBL" id="CP015093">
    <property type="protein sequence ID" value="APZ51196.1"/>
    <property type="molecule type" value="Genomic_DNA"/>
</dbReference>
<keyword evidence="7" id="KW-0472">Membrane</keyword>
<dbReference type="RefSeq" id="WP_076695525.1">
    <property type="nucleotide sequence ID" value="NZ_CP015093.1"/>
</dbReference>
<evidence type="ECO:0000256" key="6">
    <source>
        <dbReference type="ARBA" id="ARBA00023065"/>
    </source>
</evidence>